<organism evidence="2 3">
    <name type="scientific">Cercospora zeae-maydis SCOH1-5</name>
    <dbReference type="NCBI Taxonomy" id="717836"/>
    <lineage>
        <taxon>Eukaryota</taxon>
        <taxon>Fungi</taxon>
        <taxon>Dikarya</taxon>
        <taxon>Ascomycota</taxon>
        <taxon>Pezizomycotina</taxon>
        <taxon>Dothideomycetes</taxon>
        <taxon>Dothideomycetidae</taxon>
        <taxon>Mycosphaerellales</taxon>
        <taxon>Mycosphaerellaceae</taxon>
        <taxon>Cercospora</taxon>
    </lineage>
</organism>
<sequence>MQNAKCVEELSNSPSSWKEGSIYYGKLLVLPRNRNEDFQGLKNLYAYSVCSIARLARHRRLLTMLLRSARRCAAGAMVVIWWNCIICTAPGLVRPRPILKHSLGTRLPVFSRFEPRRSVEGADGRSDATSLIQAVNPGSSSALEGMEVDGAPERTSVEQPGLELSFDRDAAAPEAISSYLPRSPSRQPHSSPKPLYGLPYSAIKSEQDPDVNEVLTWSPESKRSRRTTYCGLRRRTVVVIAIISTVIAVVGIVVGLVLGKRVTGSKHKHGTRRITWHSHRSVVVNVIGTSYILVCCTNNDGEIMMTNRISSASNPWSQSIRVLSNDATQLGTSALQVNLCPIRLYYGKATHPLRFRDGRSTNSRIGMGSDVAYAVSSWNGIAKPTFLEKSDPNSGVGATSLKYLARLYVRNITTGYLARWTLRWGTVIETWSPIACGISSDTFTILQAEAKFKFHQRFLTPINTSWLFNLERASRREHFLHHRLQRPSNDQASTRTDYIFYQSMTGSLVCGISASNSGFTTFHVLSAATPADGTKLHAWYDDGSHEGSGEGGATLFYQGSGAQAELKYLKVRRTGEVLATGSVRSSQG</sequence>
<protein>
    <submittedName>
        <fullName evidence="2">Uncharacterized protein</fullName>
    </submittedName>
</protein>
<keyword evidence="1" id="KW-1133">Transmembrane helix</keyword>
<gene>
    <name evidence="2" type="ORF">CERZMDRAFT_88334</name>
</gene>
<evidence type="ECO:0000313" key="3">
    <source>
        <dbReference type="Proteomes" id="UP000799539"/>
    </source>
</evidence>
<keyword evidence="1" id="KW-0812">Transmembrane</keyword>
<evidence type="ECO:0000313" key="2">
    <source>
        <dbReference type="EMBL" id="KAF2207669.1"/>
    </source>
</evidence>
<keyword evidence="3" id="KW-1185">Reference proteome</keyword>
<keyword evidence="1" id="KW-0472">Membrane</keyword>
<reference evidence="2" key="1">
    <citation type="journal article" date="2020" name="Stud. Mycol.">
        <title>101 Dothideomycetes genomes: a test case for predicting lifestyles and emergence of pathogens.</title>
        <authorList>
            <person name="Haridas S."/>
            <person name="Albert R."/>
            <person name="Binder M."/>
            <person name="Bloem J."/>
            <person name="Labutti K."/>
            <person name="Salamov A."/>
            <person name="Andreopoulos B."/>
            <person name="Baker S."/>
            <person name="Barry K."/>
            <person name="Bills G."/>
            <person name="Bluhm B."/>
            <person name="Cannon C."/>
            <person name="Castanera R."/>
            <person name="Culley D."/>
            <person name="Daum C."/>
            <person name="Ezra D."/>
            <person name="Gonzalez J."/>
            <person name="Henrissat B."/>
            <person name="Kuo A."/>
            <person name="Liang C."/>
            <person name="Lipzen A."/>
            <person name="Lutzoni F."/>
            <person name="Magnuson J."/>
            <person name="Mondo S."/>
            <person name="Nolan M."/>
            <person name="Ohm R."/>
            <person name="Pangilinan J."/>
            <person name="Park H.-J."/>
            <person name="Ramirez L."/>
            <person name="Alfaro M."/>
            <person name="Sun H."/>
            <person name="Tritt A."/>
            <person name="Yoshinaga Y."/>
            <person name="Zwiers L.-H."/>
            <person name="Turgeon B."/>
            <person name="Goodwin S."/>
            <person name="Spatafora J."/>
            <person name="Crous P."/>
            <person name="Grigoriev I."/>
        </authorList>
    </citation>
    <scope>NUCLEOTIDE SEQUENCE</scope>
    <source>
        <strain evidence="2">SCOH1-5</strain>
    </source>
</reference>
<evidence type="ECO:0000256" key="1">
    <source>
        <dbReference type="SAM" id="Phobius"/>
    </source>
</evidence>
<dbReference type="AlphaFoldDB" id="A0A6A6F3D8"/>
<dbReference type="OrthoDB" id="3643269at2759"/>
<dbReference type="Proteomes" id="UP000799539">
    <property type="component" value="Unassembled WGS sequence"/>
</dbReference>
<name>A0A6A6F3D8_9PEZI</name>
<proteinExistence type="predicted"/>
<dbReference type="EMBL" id="ML992701">
    <property type="protein sequence ID" value="KAF2207669.1"/>
    <property type="molecule type" value="Genomic_DNA"/>
</dbReference>
<feature type="transmembrane region" description="Helical" evidence="1">
    <location>
        <begin position="237"/>
        <end position="258"/>
    </location>
</feature>
<accession>A0A6A6F3D8</accession>